<protein>
    <recommendedName>
        <fullName evidence="4">Hcy-binding domain-containing protein</fullName>
    </recommendedName>
</protein>
<dbReference type="AlphaFoldDB" id="A0A2R8BMW1"/>
<dbReference type="Gene3D" id="3.20.20.330">
    <property type="entry name" value="Homocysteine-binding-like domain"/>
    <property type="match status" value="1"/>
</dbReference>
<accession>A0A2R8BMW1</accession>
<dbReference type="GO" id="GO:0032259">
    <property type="term" value="P:methylation"/>
    <property type="evidence" value="ECO:0007669"/>
    <property type="project" value="UniProtKB-KW"/>
</dbReference>
<organism evidence="5 6">
    <name type="scientific">Albidovulum aquaemixtae</name>
    <dbReference type="NCBI Taxonomy" id="1542388"/>
    <lineage>
        <taxon>Bacteria</taxon>
        <taxon>Pseudomonadati</taxon>
        <taxon>Pseudomonadota</taxon>
        <taxon>Alphaproteobacteria</taxon>
        <taxon>Rhodobacterales</taxon>
        <taxon>Paracoccaceae</taxon>
        <taxon>Albidovulum</taxon>
    </lineage>
</organism>
<dbReference type="PANTHER" id="PTHR11103">
    <property type="entry name" value="SLR1189 PROTEIN"/>
    <property type="match status" value="1"/>
</dbReference>
<evidence type="ECO:0000256" key="1">
    <source>
        <dbReference type="ARBA" id="ARBA00022603"/>
    </source>
</evidence>
<reference evidence="5 6" key="1">
    <citation type="submission" date="2018-03" db="EMBL/GenBank/DDBJ databases">
        <authorList>
            <person name="Keele B.F."/>
        </authorList>
    </citation>
    <scope>NUCLEOTIDE SEQUENCE [LARGE SCALE GENOMIC DNA]</scope>
    <source>
        <strain evidence="5 6">CECT 8626</strain>
    </source>
</reference>
<dbReference type="GO" id="GO:0008168">
    <property type="term" value="F:methyltransferase activity"/>
    <property type="evidence" value="ECO:0007669"/>
    <property type="project" value="UniProtKB-KW"/>
</dbReference>
<keyword evidence="6" id="KW-1185">Reference proteome</keyword>
<dbReference type="InterPro" id="IPR036589">
    <property type="entry name" value="HCY_dom_sf"/>
</dbReference>
<dbReference type="Pfam" id="PF02574">
    <property type="entry name" value="S-methyl_trans"/>
    <property type="match status" value="1"/>
</dbReference>
<feature type="domain" description="Hcy-binding" evidence="4">
    <location>
        <begin position="16"/>
        <end position="105"/>
    </location>
</feature>
<evidence type="ECO:0000259" key="4">
    <source>
        <dbReference type="Pfam" id="PF02574"/>
    </source>
</evidence>
<dbReference type="PANTHER" id="PTHR11103:SF18">
    <property type="entry name" value="SLR1189 PROTEIN"/>
    <property type="match status" value="1"/>
</dbReference>
<evidence type="ECO:0000256" key="2">
    <source>
        <dbReference type="ARBA" id="ARBA00022679"/>
    </source>
</evidence>
<gene>
    <name evidence="5" type="ORF">DEA8626_03804</name>
</gene>
<sequence length="145" mass="15440">MLRSPKPITARMSERAGAGVDLITVMTMTHVGEATGIVRAAAKAGVPVAMSFTTETDGRLPTGETLGEAIVAFDREGEAALAYYMINCAHPDQFCDVIEKGADWTFRIRGVRAKASRQSNAELDEAEALDVGDGTRIVSPQDPNS</sequence>
<dbReference type="RefSeq" id="WP_108854766.1">
    <property type="nucleotide sequence ID" value="NZ_OMOQ01000004.1"/>
</dbReference>
<keyword evidence="1" id="KW-0489">Methyltransferase</keyword>
<evidence type="ECO:0000313" key="5">
    <source>
        <dbReference type="EMBL" id="SPH24767.1"/>
    </source>
</evidence>
<evidence type="ECO:0000313" key="6">
    <source>
        <dbReference type="Proteomes" id="UP000244924"/>
    </source>
</evidence>
<dbReference type="InterPro" id="IPR003726">
    <property type="entry name" value="HCY_dom"/>
</dbReference>
<dbReference type="OrthoDB" id="9803687at2"/>
<feature type="region of interest" description="Disordered" evidence="3">
    <location>
        <begin position="122"/>
        <end position="145"/>
    </location>
</feature>
<dbReference type="EMBL" id="OMOQ01000004">
    <property type="protein sequence ID" value="SPH24767.1"/>
    <property type="molecule type" value="Genomic_DNA"/>
</dbReference>
<proteinExistence type="predicted"/>
<keyword evidence="2" id="KW-0808">Transferase</keyword>
<name>A0A2R8BMW1_9RHOB</name>
<dbReference type="SUPFAM" id="SSF82282">
    <property type="entry name" value="Homocysteine S-methyltransferase"/>
    <property type="match status" value="1"/>
</dbReference>
<dbReference type="Proteomes" id="UP000244924">
    <property type="component" value="Unassembled WGS sequence"/>
</dbReference>
<evidence type="ECO:0000256" key="3">
    <source>
        <dbReference type="SAM" id="MobiDB-lite"/>
    </source>
</evidence>